<gene>
    <name evidence="1" type="ORF">MRATA1EN22A_LOCUS2742</name>
</gene>
<dbReference type="EMBL" id="OX596095">
    <property type="protein sequence ID" value="CAM9455238.1"/>
    <property type="molecule type" value="Genomic_DNA"/>
</dbReference>
<reference evidence="1" key="2">
    <citation type="submission" date="2025-03" db="EMBL/GenBank/DDBJ databases">
        <authorList>
            <consortium name="ELIXIR-Norway"/>
            <consortium name="Elixir Norway"/>
        </authorList>
    </citation>
    <scope>NUCLEOTIDE SEQUENCE</scope>
</reference>
<accession>A0AC59Y7M5</accession>
<sequence length="176" mass="18128">MRGYSAGLRAALRGADARGRASRSAPPPETAGPAPEPSGHAHAHSAPPVSPPRLFGPAPAPLGPCARLAPAPLRPCPPRPAAAPHPSQVQTPHSREARPRSAASTPGAPSPERTVRLPSLVAFPPEDTVRTSLTLGPFTCYTDPAPPPHVYRPPTSNIQHLPPAVCTTSTIPTPAT</sequence>
<reference evidence="1" key="1">
    <citation type="submission" date="2023-05" db="EMBL/GenBank/DDBJ databases">
        <authorList>
            <consortium name="ELIXIR-Norway"/>
        </authorList>
    </citation>
    <scope>NUCLEOTIDE SEQUENCE</scope>
</reference>
<name>A0AC59Y7M5_RANTA</name>
<evidence type="ECO:0000313" key="1">
    <source>
        <dbReference type="EMBL" id="CAM9455238.1"/>
    </source>
</evidence>
<organism evidence="1 2">
    <name type="scientific">Rangifer tarandus platyrhynchus</name>
    <name type="common">Svalbard reindeer</name>
    <dbReference type="NCBI Taxonomy" id="3082113"/>
    <lineage>
        <taxon>Eukaryota</taxon>
        <taxon>Metazoa</taxon>
        <taxon>Chordata</taxon>
        <taxon>Craniata</taxon>
        <taxon>Vertebrata</taxon>
        <taxon>Euteleostomi</taxon>
        <taxon>Mammalia</taxon>
        <taxon>Eutheria</taxon>
        <taxon>Laurasiatheria</taxon>
        <taxon>Artiodactyla</taxon>
        <taxon>Ruminantia</taxon>
        <taxon>Pecora</taxon>
        <taxon>Cervidae</taxon>
        <taxon>Odocoileinae</taxon>
        <taxon>Rangifer</taxon>
    </lineage>
</organism>
<protein>
    <submittedName>
        <fullName evidence="1">Uncharacterized protein</fullName>
    </submittedName>
</protein>
<evidence type="ECO:0000313" key="2">
    <source>
        <dbReference type="Proteomes" id="UP001162501"/>
    </source>
</evidence>
<proteinExistence type="predicted"/>
<dbReference type="Proteomes" id="UP001162501">
    <property type="component" value="Chromosome 11"/>
</dbReference>